<protein>
    <submittedName>
        <fullName evidence="2">Uncharacterized protein</fullName>
    </submittedName>
</protein>
<dbReference type="AlphaFoldDB" id="A0A814NSB2"/>
<dbReference type="Proteomes" id="UP000663845">
    <property type="component" value="Unassembled WGS sequence"/>
</dbReference>
<accession>A0A814NSB2</accession>
<evidence type="ECO:0000313" key="2">
    <source>
        <dbReference type="EMBL" id="CAF1096736.1"/>
    </source>
</evidence>
<comment type="caution">
    <text evidence="2">The sequence shown here is derived from an EMBL/GenBank/DDBJ whole genome shotgun (WGS) entry which is preliminary data.</text>
</comment>
<evidence type="ECO:0000313" key="3">
    <source>
        <dbReference type="EMBL" id="CAF3806913.1"/>
    </source>
</evidence>
<organism evidence="2 4">
    <name type="scientific">Adineta steineri</name>
    <dbReference type="NCBI Taxonomy" id="433720"/>
    <lineage>
        <taxon>Eukaryota</taxon>
        <taxon>Metazoa</taxon>
        <taxon>Spiralia</taxon>
        <taxon>Gnathifera</taxon>
        <taxon>Rotifera</taxon>
        <taxon>Eurotatoria</taxon>
        <taxon>Bdelloidea</taxon>
        <taxon>Adinetida</taxon>
        <taxon>Adinetidae</taxon>
        <taxon>Adineta</taxon>
    </lineage>
</organism>
<reference evidence="2" key="1">
    <citation type="submission" date="2021-02" db="EMBL/GenBank/DDBJ databases">
        <authorList>
            <person name="Nowell W R."/>
        </authorList>
    </citation>
    <scope>NUCLEOTIDE SEQUENCE</scope>
</reference>
<evidence type="ECO:0000256" key="1">
    <source>
        <dbReference type="SAM" id="Phobius"/>
    </source>
</evidence>
<name>A0A814NSB2_9BILA</name>
<keyword evidence="1" id="KW-1133">Transmembrane helix</keyword>
<dbReference type="Proteomes" id="UP000663844">
    <property type="component" value="Unassembled WGS sequence"/>
</dbReference>
<dbReference type="EMBL" id="CAJNOG010000228">
    <property type="protein sequence ID" value="CAF1096736.1"/>
    <property type="molecule type" value="Genomic_DNA"/>
</dbReference>
<keyword evidence="1" id="KW-0472">Membrane</keyword>
<keyword evidence="1" id="KW-0812">Transmembrane</keyword>
<evidence type="ECO:0000313" key="4">
    <source>
        <dbReference type="Proteomes" id="UP000663845"/>
    </source>
</evidence>
<sequence>MSTDALKPESSIMSYGSMEVSSIDTQRRTAILQPVSALKLVFDGISLVIVLLTWVLFKYLVKPVKQAFLCSDCSL</sequence>
<dbReference type="EMBL" id="CAJOAZ010001382">
    <property type="protein sequence ID" value="CAF3806913.1"/>
    <property type="molecule type" value="Genomic_DNA"/>
</dbReference>
<feature type="transmembrane region" description="Helical" evidence="1">
    <location>
        <begin position="37"/>
        <end position="57"/>
    </location>
</feature>
<proteinExistence type="predicted"/>
<gene>
    <name evidence="2" type="ORF">JYZ213_LOCUS21153</name>
    <name evidence="3" type="ORF">OXD698_LOCUS18595</name>
</gene>